<dbReference type="STRING" id="702114.A1355_05115"/>
<comment type="caution">
    <text evidence="1">The sequence shown here is derived from an EMBL/GenBank/DDBJ whole genome shotgun (WGS) entry which is preliminary data.</text>
</comment>
<reference evidence="2" key="1">
    <citation type="submission" date="2016-03" db="EMBL/GenBank/DDBJ databases">
        <authorList>
            <person name="Heylen K."/>
            <person name="De Vos P."/>
            <person name="Vekeman B."/>
        </authorList>
    </citation>
    <scope>NUCLEOTIDE SEQUENCE [LARGE SCALE GENOMIC DNA]</scope>
    <source>
        <strain evidence="2">R-45383</strain>
    </source>
</reference>
<dbReference type="Pfam" id="PF23876">
    <property type="entry name" value="DUF7230"/>
    <property type="match status" value="1"/>
</dbReference>
<dbReference type="OrthoDB" id="5571419at2"/>
<gene>
    <name evidence="1" type="ORF">A1355_05115</name>
</gene>
<evidence type="ECO:0000313" key="2">
    <source>
        <dbReference type="Proteomes" id="UP000077628"/>
    </source>
</evidence>
<dbReference type="InterPro" id="IPR055654">
    <property type="entry name" value="DUF7230"/>
</dbReference>
<dbReference type="AlphaFoldDB" id="A0A177NLK9"/>
<dbReference type="Proteomes" id="UP000077628">
    <property type="component" value="Unassembled WGS sequence"/>
</dbReference>
<protein>
    <submittedName>
        <fullName evidence="1">Uncharacterized protein</fullName>
    </submittedName>
</protein>
<accession>A0A177NLK9</accession>
<organism evidence="1 2">
    <name type="scientific">Methylomonas koyamae</name>
    <dbReference type="NCBI Taxonomy" id="702114"/>
    <lineage>
        <taxon>Bacteria</taxon>
        <taxon>Pseudomonadati</taxon>
        <taxon>Pseudomonadota</taxon>
        <taxon>Gammaproteobacteria</taxon>
        <taxon>Methylococcales</taxon>
        <taxon>Methylococcaceae</taxon>
        <taxon>Methylomonas</taxon>
    </lineage>
</organism>
<name>A0A177NLK9_9GAMM</name>
<dbReference type="EMBL" id="LUUK01000163">
    <property type="protein sequence ID" value="OAI19016.1"/>
    <property type="molecule type" value="Genomic_DNA"/>
</dbReference>
<evidence type="ECO:0000313" key="1">
    <source>
        <dbReference type="EMBL" id="OAI19016.1"/>
    </source>
</evidence>
<dbReference type="RefSeq" id="WP_064028349.1">
    <property type="nucleotide sequence ID" value="NZ_LUUK01000163.1"/>
</dbReference>
<proteinExistence type="predicted"/>
<sequence length="82" mass="9265">MKKQKQGKGLHEPPTHNPVAKFAHRYNKHQIFADKRAYQRKGKHRGQEPFAIVSAEPMAKGLAELSQRVPTRLGPVGSARLR</sequence>
<keyword evidence="2" id="KW-1185">Reference proteome</keyword>